<keyword evidence="3" id="KW-1185">Reference proteome</keyword>
<feature type="transmembrane region" description="Helical" evidence="1">
    <location>
        <begin position="32"/>
        <end position="52"/>
    </location>
</feature>
<evidence type="ECO:0008006" key="4">
    <source>
        <dbReference type="Google" id="ProtNLM"/>
    </source>
</evidence>
<feature type="transmembrane region" description="Helical" evidence="1">
    <location>
        <begin position="112"/>
        <end position="134"/>
    </location>
</feature>
<sequence>MISILNVSVFAWLTFCLFICLKQVIKGFRHSILFAFIIFYVFFGIPLLLDTLVGTPDYNFYPSYYRVTRDEFTSLIYAVYISIVPLVWWCFGRTKVLNNRTEFNIQGNYLNIAKIILNVLVFSPIIILIFSPYPKMYLHYGVIIHESNIDALKFHSYINLTCFLSVISIAALMLLKKRNFTSLLIYVPFALISIWLHGKRNIVAMAILLLFYVLWKKEILKGKKLVIFGSVALLFLLGYSSLYQNALRDNESQLTNKMKFENFRIDYGRDVATKMTIYSELHPKESKILEYRGESILFYLTIFVPRKIWLEKPYPYAVYFTDEVFNLPKEPLGWGLTTSWLEESIANFGWLGFLIGPLLISEIARRGDKTNNLIVQALTVLVICLFLVVELSAFYSIFILWVISTLYFKNKSKLHTIRNLDKGS</sequence>
<gene>
    <name evidence="2" type="ORF">A3844_07775</name>
</gene>
<feature type="transmembrane region" description="Helical" evidence="1">
    <location>
        <begin position="225"/>
        <end position="243"/>
    </location>
</feature>
<dbReference type="EMBL" id="LVWI01000030">
    <property type="protein sequence ID" value="OKP88582.1"/>
    <property type="molecule type" value="Genomic_DNA"/>
</dbReference>
<feature type="transmembrane region" description="Helical" evidence="1">
    <location>
        <begin position="180"/>
        <end position="196"/>
    </location>
</feature>
<name>A0ABX3EV12_9BACL</name>
<organism evidence="2 3">
    <name type="scientific">Paenibacillus helianthi</name>
    <dbReference type="NCBI Taxonomy" id="1349432"/>
    <lineage>
        <taxon>Bacteria</taxon>
        <taxon>Bacillati</taxon>
        <taxon>Bacillota</taxon>
        <taxon>Bacilli</taxon>
        <taxon>Bacillales</taxon>
        <taxon>Paenibacillaceae</taxon>
        <taxon>Paenibacillus</taxon>
    </lineage>
</organism>
<evidence type="ECO:0000313" key="2">
    <source>
        <dbReference type="EMBL" id="OKP88582.1"/>
    </source>
</evidence>
<protein>
    <recommendedName>
        <fullName evidence="4">Oligosaccharide repeat unit polymerase</fullName>
    </recommendedName>
</protein>
<accession>A0ABX3EV12</accession>
<feature type="transmembrane region" description="Helical" evidence="1">
    <location>
        <begin position="154"/>
        <end position="175"/>
    </location>
</feature>
<keyword evidence="1" id="KW-1133">Transmembrane helix</keyword>
<comment type="caution">
    <text evidence="2">The sequence shown here is derived from an EMBL/GenBank/DDBJ whole genome shotgun (WGS) entry which is preliminary data.</text>
</comment>
<keyword evidence="1" id="KW-0472">Membrane</keyword>
<dbReference type="RefSeq" id="WP_074107093.1">
    <property type="nucleotide sequence ID" value="NZ_LVWI01000030.1"/>
</dbReference>
<evidence type="ECO:0000256" key="1">
    <source>
        <dbReference type="SAM" id="Phobius"/>
    </source>
</evidence>
<reference evidence="2 3" key="1">
    <citation type="submission" date="2016-03" db="EMBL/GenBank/DDBJ databases">
        <authorList>
            <person name="Sant'Anna F.H."/>
            <person name="Ambrosini A."/>
            <person name="Souza R."/>
            <person name="Bach E."/>
            <person name="Fernandes G."/>
            <person name="Balsanelli E."/>
            <person name="Baura V.A."/>
            <person name="Souza E.M."/>
            <person name="Passaglia L."/>
        </authorList>
    </citation>
    <scope>NUCLEOTIDE SEQUENCE [LARGE SCALE GENOMIC DNA]</scope>
    <source>
        <strain evidence="2 3">P26E</strain>
    </source>
</reference>
<feature type="transmembrane region" description="Helical" evidence="1">
    <location>
        <begin position="6"/>
        <end position="25"/>
    </location>
</feature>
<dbReference type="Proteomes" id="UP000186058">
    <property type="component" value="Unassembled WGS sequence"/>
</dbReference>
<feature type="transmembrane region" description="Helical" evidence="1">
    <location>
        <begin position="373"/>
        <end position="403"/>
    </location>
</feature>
<feature type="transmembrane region" description="Helical" evidence="1">
    <location>
        <begin position="72"/>
        <end position="91"/>
    </location>
</feature>
<proteinExistence type="predicted"/>
<evidence type="ECO:0000313" key="3">
    <source>
        <dbReference type="Proteomes" id="UP000186058"/>
    </source>
</evidence>
<keyword evidence="1" id="KW-0812">Transmembrane</keyword>